<feature type="chain" id="PRO_5025345088" evidence="1">
    <location>
        <begin position="20"/>
        <end position="36"/>
    </location>
</feature>
<evidence type="ECO:0000256" key="1">
    <source>
        <dbReference type="SAM" id="SignalP"/>
    </source>
</evidence>
<keyword evidence="3" id="KW-1185">Reference proteome</keyword>
<reference evidence="2 3" key="1">
    <citation type="submission" date="2020-02" db="EMBL/GenBank/DDBJ databases">
        <title>Draft genome sequence of Haematococcus lacustris strain NIES-144.</title>
        <authorList>
            <person name="Morimoto D."/>
            <person name="Nakagawa S."/>
            <person name="Yoshida T."/>
            <person name="Sawayama S."/>
        </authorList>
    </citation>
    <scope>NUCLEOTIDE SEQUENCE [LARGE SCALE GENOMIC DNA]</scope>
    <source>
        <strain evidence="2 3">NIES-144</strain>
    </source>
</reference>
<proteinExistence type="predicted"/>
<gene>
    <name evidence="2" type="ORF">HaLaN_30975</name>
</gene>
<protein>
    <submittedName>
        <fullName evidence="2">Uncharacterized protein</fullName>
    </submittedName>
</protein>
<comment type="caution">
    <text evidence="2">The sequence shown here is derived from an EMBL/GenBank/DDBJ whole genome shotgun (WGS) entry which is preliminary data.</text>
</comment>
<dbReference type="Proteomes" id="UP000485058">
    <property type="component" value="Unassembled WGS sequence"/>
</dbReference>
<dbReference type="EMBL" id="BLLF01006005">
    <property type="protein sequence ID" value="GFH31855.1"/>
    <property type="molecule type" value="Genomic_DNA"/>
</dbReference>
<accession>A0A6A0AGY2</accession>
<sequence>MECRPHAAAGCLALALALAEHVLQGPSVGSELDAGR</sequence>
<evidence type="ECO:0000313" key="2">
    <source>
        <dbReference type="EMBL" id="GFH31855.1"/>
    </source>
</evidence>
<feature type="signal peptide" evidence="1">
    <location>
        <begin position="1"/>
        <end position="19"/>
    </location>
</feature>
<dbReference type="AlphaFoldDB" id="A0A6A0AGY2"/>
<name>A0A6A0AGY2_HAELA</name>
<evidence type="ECO:0000313" key="3">
    <source>
        <dbReference type="Proteomes" id="UP000485058"/>
    </source>
</evidence>
<keyword evidence="1" id="KW-0732">Signal</keyword>
<feature type="non-terminal residue" evidence="2">
    <location>
        <position position="1"/>
    </location>
</feature>
<organism evidence="2 3">
    <name type="scientific">Haematococcus lacustris</name>
    <name type="common">Green alga</name>
    <name type="synonym">Haematococcus pluvialis</name>
    <dbReference type="NCBI Taxonomy" id="44745"/>
    <lineage>
        <taxon>Eukaryota</taxon>
        <taxon>Viridiplantae</taxon>
        <taxon>Chlorophyta</taxon>
        <taxon>core chlorophytes</taxon>
        <taxon>Chlorophyceae</taxon>
        <taxon>CS clade</taxon>
        <taxon>Chlamydomonadales</taxon>
        <taxon>Haematococcaceae</taxon>
        <taxon>Haematococcus</taxon>
    </lineage>
</organism>